<dbReference type="AlphaFoldDB" id="A0AAD7RN35"/>
<name>A0AAD7RN35_9TELE</name>
<dbReference type="EMBL" id="JAINUG010000217">
    <property type="protein sequence ID" value="KAJ8387100.1"/>
    <property type="molecule type" value="Genomic_DNA"/>
</dbReference>
<comment type="caution">
    <text evidence="1">The sequence shown here is derived from an EMBL/GenBank/DDBJ whole genome shotgun (WGS) entry which is preliminary data.</text>
</comment>
<organism evidence="1 2">
    <name type="scientific">Aldrovandia affinis</name>
    <dbReference type="NCBI Taxonomy" id="143900"/>
    <lineage>
        <taxon>Eukaryota</taxon>
        <taxon>Metazoa</taxon>
        <taxon>Chordata</taxon>
        <taxon>Craniata</taxon>
        <taxon>Vertebrata</taxon>
        <taxon>Euteleostomi</taxon>
        <taxon>Actinopterygii</taxon>
        <taxon>Neopterygii</taxon>
        <taxon>Teleostei</taxon>
        <taxon>Notacanthiformes</taxon>
        <taxon>Halosauridae</taxon>
        <taxon>Aldrovandia</taxon>
    </lineage>
</organism>
<evidence type="ECO:0000313" key="1">
    <source>
        <dbReference type="EMBL" id="KAJ8387100.1"/>
    </source>
</evidence>
<gene>
    <name evidence="1" type="ORF">AAFF_G00160400</name>
</gene>
<protein>
    <submittedName>
        <fullName evidence="1">Uncharacterized protein</fullName>
    </submittedName>
</protein>
<evidence type="ECO:0000313" key="2">
    <source>
        <dbReference type="Proteomes" id="UP001221898"/>
    </source>
</evidence>
<dbReference type="Proteomes" id="UP001221898">
    <property type="component" value="Unassembled WGS sequence"/>
</dbReference>
<sequence length="98" mass="10340">MAKLCPSLFTATSARAGLRANVSVSSPSARRISATLPCTAVRAARERGSPAWRWTAPAVGGTLSLPLPRAVDARARGEALLTDASLRLSDILSPERRE</sequence>
<accession>A0AAD7RN35</accession>
<keyword evidence="2" id="KW-1185">Reference proteome</keyword>
<proteinExistence type="predicted"/>
<reference evidence="1" key="1">
    <citation type="journal article" date="2023" name="Science">
        <title>Genome structures resolve the early diversification of teleost fishes.</title>
        <authorList>
            <person name="Parey E."/>
            <person name="Louis A."/>
            <person name="Montfort J."/>
            <person name="Bouchez O."/>
            <person name="Roques C."/>
            <person name="Iampietro C."/>
            <person name="Lluch J."/>
            <person name="Castinel A."/>
            <person name="Donnadieu C."/>
            <person name="Desvignes T."/>
            <person name="Floi Bucao C."/>
            <person name="Jouanno E."/>
            <person name="Wen M."/>
            <person name="Mejri S."/>
            <person name="Dirks R."/>
            <person name="Jansen H."/>
            <person name="Henkel C."/>
            <person name="Chen W.J."/>
            <person name="Zahm M."/>
            <person name="Cabau C."/>
            <person name="Klopp C."/>
            <person name="Thompson A.W."/>
            <person name="Robinson-Rechavi M."/>
            <person name="Braasch I."/>
            <person name="Lecointre G."/>
            <person name="Bobe J."/>
            <person name="Postlethwait J.H."/>
            <person name="Berthelot C."/>
            <person name="Roest Crollius H."/>
            <person name="Guiguen Y."/>
        </authorList>
    </citation>
    <scope>NUCLEOTIDE SEQUENCE</scope>
    <source>
        <strain evidence="1">NC1722</strain>
    </source>
</reference>